<dbReference type="NCBIfam" id="TIGR00097">
    <property type="entry name" value="HMP-P_kinase"/>
    <property type="match status" value="1"/>
</dbReference>
<dbReference type="InterPro" id="IPR004399">
    <property type="entry name" value="HMP/HMP-P_kinase_dom"/>
</dbReference>
<accession>A0A0W0VIF8</accession>
<dbReference type="InterPro" id="IPR029056">
    <property type="entry name" value="Ribokinase-like"/>
</dbReference>
<dbReference type="InterPro" id="IPR013749">
    <property type="entry name" value="PM/HMP-P_kinase-1"/>
</dbReference>
<dbReference type="EMBL" id="LNYK01000033">
    <property type="protein sequence ID" value="KTD19906.1"/>
    <property type="molecule type" value="Genomic_DNA"/>
</dbReference>
<dbReference type="PATRIC" id="fig|45068.5.peg.2260"/>
<dbReference type="GO" id="GO:0008902">
    <property type="term" value="F:hydroxymethylpyrimidine kinase activity"/>
    <property type="evidence" value="ECO:0007669"/>
    <property type="project" value="UniProtKB-EC"/>
</dbReference>
<comment type="pathway">
    <text evidence="1">Cofactor biosynthesis; thiamine diphosphate biosynthesis.</text>
</comment>
<protein>
    <recommendedName>
        <fullName evidence="2">hydroxymethylpyrimidine kinase</fullName>
        <ecNumber evidence="2">2.7.1.49</ecNumber>
    </recommendedName>
</protein>
<dbReference type="FunFam" id="3.40.1190.20:FF:000003">
    <property type="entry name" value="Phosphomethylpyrimidine kinase ThiD"/>
    <property type="match status" value="1"/>
</dbReference>
<evidence type="ECO:0000256" key="5">
    <source>
        <dbReference type="ARBA" id="ARBA00022777"/>
    </source>
</evidence>
<reference evidence="8 9" key="1">
    <citation type="submission" date="2015-11" db="EMBL/GenBank/DDBJ databases">
        <title>Genomic analysis of 38 Legionella species identifies large and diverse effector repertoires.</title>
        <authorList>
            <person name="Burstein D."/>
            <person name="Amaro F."/>
            <person name="Zusman T."/>
            <person name="Lifshitz Z."/>
            <person name="Cohen O."/>
            <person name="Gilbert J.A."/>
            <person name="Pupko T."/>
            <person name="Shuman H.A."/>
            <person name="Segal G."/>
        </authorList>
    </citation>
    <scope>NUCLEOTIDE SEQUENCE [LARGE SCALE GENOMIC DNA]</scope>
    <source>
        <strain evidence="8 9">ATCC 49505</strain>
    </source>
</reference>
<dbReference type="GO" id="GO:0009228">
    <property type="term" value="P:thiamine biosynthetic process"/>
    <property type="evidence" value="ECO:0007669"/>
    <property type="project" value="InterPro"/>
</dbReference>
<evidence type="ECO:0000313" key="8">
    <source>
        <dbReference type="EMBL" id="KTD19906.1"/>
    </source>
</evidence>
<dbReference type="Gene3D" id="3.40.1190.20">
    <property type="match status" value="1"/>
</dbReference>
<dbReference type="GO" id="GO:0005524">
    <property type="term" value="F:ATP binding"/>
    <property type="evidence" value="ECO:0007669"/>
    <property type="project" value="UniProtKB-KW"/>
</dbReference>
<sequence>MKQHKLPCVLTIAGTDPSGGAGIQADIKAISATGCYAASVITTLVAQNTQGVISIYDIPETFVQQQLDAVFNDLTIQAVKIGMLHDARMIRVVGSTLEQLCPPNIVIDPVMVAKDGSALFCLETISLLKMRLFRQACLITPNLFEAEKILDRNLANTDDMADAACEIGREFQTNVLLKGGHLKSDEASDVLFSLKDQCCYWFHSKRIKTNHTHGTGCSLSSAIASYLGQGLALYDAVAKAKTYITKAIESGKQYALGQGNGPVDHFYFLRSS</sequence>
<dbReference type="GO" id="GO:0008972">
    <property type="term" value="F:phosphomethylpyrimidine kinase activity"/>
    <property type="evidence" value="ECO:0007669"/>
    <property type="project" value="InterPro"/>
</dbReference>
<dbReference type="CDD" id="cd01169">
    <property type="entry name" value="HMPP_kinase"/>
    <property type="match status" value="1"/>
</dbReference>
<evidence type="ECO:0000256" key="2">
    <source>
        <dbReference type="ARBA" id="ARBA00012135"/>
    </source>
</evidence>
<dbReference type="PANTHER" id="PTHR20858">
    <property type="entry name" value="PHOSPHOMETHYLPYRIMIDINE KINASE"/>
    <property type="match status" value="1"/>
</dbReference>
<keyword evidence="9" id="KW-1185">Reference proteome</keyword>
<dbReference type="STRING" id="45068.Llon_2078"/>
<comment type="caution">
    <text evidence="8">The sequence shown here is derived from an EMBL/GenBank/DDBJ whole genome shotgun (WGS) entry which is preliminary data.</text>
</comment>
<dbReference type="GO" id="GO:0005829">
    <property type="term" value="C:cytosol"/>
    <property type="evidence" value="ECO:0007669"/>
    <property type="project" value="TreeGrafter"/>
</dbReference>
<evidence type="ECO:0000256" key="6">
    <source>
        <dbReference type="ARBA" id="ARBA00022840"/>
    </source>
</evidence>
<dbReference type="OrthoDB" id="9810880at2"/>
<dbReference type="Pfam" id="PF08543">
    <property type="entry name" value="Phos_pyr_kin"/>
    <property type="match status" value="1"/>
</dbReference>
<dbReference type="Proteomes" id="UP000054997">
    <property type="component" value="Unassembled WGS sequence"/>
</dbReference>
<keyword evidence="4" id="KW-0547">Nucleotide-binding</keyword>
<gene>
    <name evidence="8" type="primary">thiD</name>
    <name evidence="8" type="ORF">Llon_2078</name>
</gene>
<keyword evidence="5 8" id="KW-0418">Kinase</keyword>
<dbReference type="RefSeq" id="WP_058530032.1">
    <property type="nucleotide sequence ID" value="NZ_CAAAHZ010000011.1"/>
</dbReference>
<evidence type="ECO:0000256" key="4">
    <source>
        <dbReference type="ARBA" id="ARBA00022741"/>
    </source>
</evidence>
<dbReference type="AlphaFoldDB" id="A0A0W0VIF8"/>
<evidence type="ECO:0000256" key="3">
    <source>
        <dbReference type="ARBA" id="ARBA00022679"/>
    </source>
</evidence>
<evidence type="ECO:0000259" key="7">
    <source>
        <dbReference type="Pfam" id="PF08543"/>
    </source>
</evidence>
<dbReference type="EC" id="2.7.1.49" evidence="2"/>
<keyword evidence="6" id="KW-0067">ATP-binding</keyword>
<keyword evidence="3 8" id="KW-0808">Transferase</keyword>
<organism evidence="8 9">
    <name type="scientific">Legionella londiniensis</name>
    <dbReference type="NCBI Taxonomy" id="45068"/>
    <lineage>
        <taxon>Bacteria</taxon>
        <taxon>Pseudomonadati</taxon>
        <taxon>Pseudomonadota</taxon>
        <taxon>Gammaproteobacteria</taxon>
        <taxon>Legionellales</taxon>
        <taxon>Legionellaceae</taxon>
        <taxon>Legionella</taxon>
    </lineage>
</organism>
<name>A0A0W0VIF8_9GAMM</name>
<evidence type="ECO:0000313" key="9">
    <source>
        <dbReference type="Proteomes" id="UP000054997"/>
    </source>
</evidence>
<evidence type="ECO:0000256" key="1">
    <source>
        <dbReference type="ARBA" id="ARBA00004948"/>
    </source>
</evidence>
<dbReference type="PANTHER" id="PTHR20858:SF17">
    <property type="entry name" value="HYDROXYMETHYLPYRIMIDINE_PHOSPHOMETHYLPYRIMIDINE KINASE THI20-RELATED"/>
    <property type="match status" value="1"/>
</dbReference>
<feature type="domain" description="Pyridoxamine kinase/Phosphomethylpyrimidine kinase" evidence="7">
    <location>
        <begin position="16"/>
        <end position="264"/>
    </location>
</feature>
<proteinExistence type="predicted"/>
<dbReference type="SUPFAM" id="SSF53613">
    <property type="entry name" value="Ribokinase-like"/>
    <property type="match status" value="1"/>
</dbReference>
<dbReference type="GO" id="GO:0009229">
    <property type="term" value="P:thiamine diphosphate biosynthetic process"/>
    <property type="evidence" value="ECO:0007669"/>
    <property type="project" value="UniProtKB-UniPathway"/>
</dbReference>
<dbReference type="UniPathway" id="UPA00060">
    <property type="reaction ID" value="UER00138"/>
</dbReference>